<evidence type="ECO:0000259" key="4">
    <source>
        <dbReference type="Pfam" id="PF08623"/>
    </source>
</evidence>
<dbReference type="InterPro" id="IPR039852">
    <property type="entry name" value="CAND1/CAND2"/>
</dbReference>
<comment type="similarity">
    <text evidence="1">Belongs to the CAND family.</text>
</comment>
<dbReference type="InterPro" id="IPR013932">
    <property type="entry name" value="TATA-bd_TIP120"/>
</dbReference>
<feature type="non-terminal residue" evidence="5">
    <location>
        <position position="366"/>
    </location>
</feature>
<keyword evidence="3" id="KW-0833">Ubl conjugation pathway</keyword>
<keyword evidence="6" id="KW-1185">Reference proteome</keyword>
<dbReference type="InterPro" id="IPR016024">
    <property type="entry name" value="ARM-type_fold"/>
</dbReference>
<proteinExistence type="inferred from homology"/>
<evidence type="ECO:0000313" key="5">
    <source>
        <dbReference type="EMBL" id="KAA8580084.1"/>
    </source>
</evidence>
<organism evidence="5 6">
    <name type="scientific">Etheostoma spectabile</name>
    <name type="common">orangethroat darter</name>
    <dbReference type="NCBI Taxonomy" id="54343"/>
    <lineage>
        <taxon>Eukaryota</taxon>
        <taxon>Metazoa</taxon>
        <taxon>Chordata</taxon>
        <taxon>Craniata</taxon>
        <taxon>Vertebrata</taxon>
        <taxon>Euteleostomi</taxon>
        <taxon>Actinopterygii</taxon>
        <taxon>Neopterygii</taxon>
        <taxon>Teleostei</taxon>
        <taxon>Neoteleostei</taxon>
        <taxon>Acanthomorphata</taxon>
        <taxon>Eupercaria</taxon>
        <taxon>Perciformes</taxon>
        <taxon>Percoidei</taxon>
        <taxon>Percidae</taxon>
        <taxon>Etheostomatinae</taxon>
        <taxon>Etheostoma</taxon>
    </lineage>
</organism>
<dbReference type="AlphaFoldDB" id="A0A5J5CDS8"/>
<evidence type="ECO:0000256" key="3">
    <source>
        <dbReference type="ARBA" id="ARBA00022786"/>
    </source>
</evidence>
<dbReference type="Gene3D" id="1.25.10.10">
    <property type="entry name" value="Leucine-rich Repeat Variant"/>
    <property type="match status" value="1"/>
</dbReference>
<feature type="domain" description="TATA-binding protein interacting (TIP20)" evidence="4">
    <location>
        <begin position="286"/>
        <end position="366"/>
    </location>
</feature>
<dbReference type="Pfam" id="PF08623">
    <property type="entry name" value="TIP120"/>
    <property type="match status" value="1"/>
</dbReference>
<sequence length="366" mass="39949">MVDAVLAELPPLISESDMHVSQMALSFLSTLAVTHPSSLGQLSGGNILQQLIALVRSPLLQGGALSAMLDFYQALVATETPGLGYMDLLRMLTGPVYSQSASLPHKQAYCSIAKCVAALTRACPDEGPAVDVKNSRSTDSIRLLALLSLGEVGHHVDLSSQPELKTVILDAFSSSSEEVKSAASYALGSIAVGNLPEYLPFVLQEISSSKRQYLLLHSLKEIISKSSCLSLSLCLFPSLSVSVFVVRQELRGNGGDFLKTLEDPDLNVRRVALVTFNSAAHNKPSLIRELLDSVLPQLYNETKVRKELIREVEMGPFKHTVDDGLDLRKAAFECMYTLLDSCLDRLDIFTFLNHVEDGLKDHYDIK</sequence>
<evidence type="ECO:0000256" key="1">
    <source>
        <dbReference type="ARBA" id="ARBA00007657"/>
    </source>
</evidence>
<dbReference type="PANTHER" id="PTHR12696">
    <property type="entry name" value="TIP120"/>
    <property type="match status" value="1"/>
</dbReference>
<protein>
    <recommendedName>
        <fullName evidence="4">TATA-binding protein interacting (TIP20) domain-containing protein</fullName>
    </recommendedName>
</protein>
<dbReference type="InterPro" id="IPR011989">
    <property type="entry name" value="ARM-like"/>
</dbReference>
<evidence type="ECO:0000256" key="2">
    <source>
        <dbReference type="ARBA" id="ARBA00022737"/>
    </source>
</evidence>
<accession>A0A5J5CDS8</accession>
<name>A0A5J5CDS8_9PERO</name>
<dbReference type="SUPFAM" id="SSF48371">
    <property type="entry name" value="ARM repeat"/>
    <property type="match status" value="1"/>
</dbReference>
<evidence type="ECO:0000313" key="6">
    <source>
        <dbReference type="Proteomes" id="UP000327493"/>
    </source>
</evidence>
<dbReference type="GO" id="GO:0010265">
    <property type="term" value="P:SCF complex assembly"/>
    <property type="evidence" value="ECO:0007669"/>
    <property type="project" value="InterPro"/>
</dbReference>
<dbReference type="EMBL" id="VOFY01000023">
    <property type="protein sequence ID" value="KAA8580084.1"/>
    <property type="molecule type" value="Genomic_DNA"/>
</dbReference>
<dbReference type="Proteomes" id="UP000327493">
    <property type="component" value="Chromosome 23"/>
</dbReference>
<keyword evidence="2" id="KW-0677">Repeat</keyword>
<gene>
    <name evidence="5" type="ORF">FQN60_005619</name>
</gene>
<comment type="caution">
    <text evidence="5">The sequence shown here is derived from an EMBL/GenBank/DDBJ whole genome shotgun (WGS) entry which is preliminary data.</text>
</comment>
<reference evidence="5 6" key="1">
    <citation type="submission" date="2019-08" db="EMBL/GenBank/DDBJ databases">
        <title>A chromosome-level genome assembly, high-density linkage maps, and genome scans reveal the genomic architecture of hybrid incompatibilities underlying speciation via character displacement in darters (Percidae: Etheostominae).</title>
        <authorList>
            <person name="Moran R.L."/>
            <person name="Catchen J.M."/>
            <person name="Fuller R.C."/>
        </authorList>
    </citation>
    <scope>NUCLEOTIDE SEQUENCE [LARGE SCALE GENOMIC DNA]</scope>
    <source>
        <strain evidence="5">EspeVRDwgs_2016</strain>
        <tissue evidence="5">Muscle</tissue>
    </source>
</reference>